<dbReference type="InterPro" id="IPR036291">
    <property type="entry name" value="NAD(P)-bd_dom_sf"/>
</dbReference>
<feature type="domain" description="Shikimate dehydrogenase substrate binding N-terminal" evidence="10">
    <location>
        <begin position="7"/>
        <end position="89"/>
    </location>
</feature>
<evidence type="ECO:0000256" key="2">
    <source>
        <dbReference type="ARBA" id="ARBA00012962"/>
    </source>
</evidence>
<keyword evidence="4 8" id="KW-0521">NADP</keyword>
<keyword evidence="3 8" id="KW-0028">Amino-acid biosynthesis</keyword>
<dbReference type="SUPFAM" id="SSF53223">
    <property type="entry name" value="Aminoacid dehydrogenase-like, N-terminal domain"/>
    <property type="match status" value="1"/>
</dbReference>
<sequence>MKKWFAVIGDPIAQSMSPGMHDIWFKENGLDATYVPIHAKRGQLEEIITSLRTLGCSGWNVTVPHKSDILTILSHVDEAAKHMEAVNTVTVGQDGELSGFNTDGIGFVAALEEQYGTHRKADEILIIGSGGAAKGIAFALYNSGYGPITFTNRTLANAQLVSDRLPGSSVLSIDEAQMNLSRFGIVVQTTSVGMAFADSGMPLNPSNVIPGTAVIDIIYNPIETQFLTVAKERGALISNGIGMFVHQGARSFEQWTGIYPDTAGMIDRLTQQLEDQYANK</sequence>
<comment type="subunit">
    <text evidence="8">Homodimer.</text>
</comment>
<dbReference type="InterPro" id="IPR041121">
    <property type="entry name" value="SDH_C"/>
</dbReference>
<dbReference type="Proteomes" id="UP001280629">
    <property type="component" value="Unassembled WGS sequence"/>
</dbReference>
<evidence type="ECO:0000256" key="7">
    <source>
        <dbReference type="ARBA" id="ARBA00049442"/>
    </source>
</evidence>
<dbReference type="EC" id="1.1.1.25" evidence="2 8"/>
<comment type="catalytic activity">
    <reaction evidence="7 8">
        <text>shikimate + NADP(+) = 3-dehydroshikimate + NADPH + H(+)</text>
        <dbReference type="Rhea" id="RHEA:17737"/>
        <dbReference type="ChEBI" id="CHEBI:15378"/>
        <dbReference type="ChEBI" id="CHEBI:16630"/>
        <dbReference type="ChEBI" id="CHEBI:36208"/>
        <dbReference type="ChEBI" id="CHEBI:57783"/>
        <dbReference type="ChEBI" id="CHEBI:58349"/>
        <dbReference type="EC" id="1.1.1.25"/>
    </reaction>
</comment>
<comment type="function">
    <text evidence="8">Involved in the biosynthesis of the chorismate, which leads to the biosynthesis of aromatic amino acids. Catalyzes the reversible NADPH linked reduction of 3-dehydroshikimate (DHSA) to yield shikimate (SA).</text>
</comment>
<evidence type="ECO:0000256" key="6">
    <source>
        <dbReference type="ARBA" id="ARBA00023141"/>
    </source>
</evidence>
<dbReference type="HAMAP" id="MF_00222">
    <property type="entry name" value="Shikimate_DH_AroE"/>
    <property type="match status" value="1"/>
</dbReference>
<feature type="binding site" evidence="8">
    <location>
        <position position="219"/>
    </location>
    <ligand>
        <name>shikimate</name>
        <dbReference type="ChEBI" id="CHEBI:36208"/>
    </ligand>
</feature>
<feature type="binding site" evidence="8">
    <location>
        <position position="240"/>
    </location>
    <ligand>
        <name>NADP(+)</name>
        <dbReference type="ChEBI" id="CHEBI:58349"/>
    </ligand>
</feature>
<comment type="similarity">
    <text evidence="8">Belongs to the shikimate dehydrogenase family.</text>
</comment>
<gene>
    <name evidence="8 12" type="primary">aroE</name>
    <name evidence="12" type="ORF">QT716_02990</name>
</gene>
<keyword evidence="5 8" id="KW-0560">Oxidoreductase</keyword>
<evidence type="ECO:0000259" key="10">
    <source>
        <dbReference type="Pfam" id="PF08501"/>
    </source>
</evidence>
<feature type="binding site" evidence="8">
    <location>
        <position position="78"/>
    </location>
    <ligand>
        <name>NADP(+)</name>
        <dbReference type="ChEBI" id="CHEBI:58349"/>
    </ligand>
</feature>
<dbReference type="PANTHER" id="PTHR21089:SF1">
    <property type="entry name" value="BIFUNCTIONAL 3-DEHYDROQUINATE DEHYDRATASE_SHIKIMATE DEHYDROGENASE, CHLOROPLASTIC"/>
    <property type="match status" value="1"/>
</dbReference>
<evidence type="ECO:0000259" key="9">
    <source>
        <dbReference type="Pfam" id="PF01488"/>
    </source>
</evidence>
<dbReference type="InterPro" id="IPR046346">
    <property type="entry name" value="Aminoacid_DH-like_N_sf"/>
</dbReference>
<evidence type="ECO:0000313" key="13">
    <source>
        <dbReference type="Proteomes" id="UP001280629"/>
    </source>
</evidence>
<dbReference type="InterPro" id="IPR022893">
    <property type="entry name" value="Shikimate_DH_fam"/>
</dbReference>
<dbReference type="CDD" id="cd01065">
    <property type="entry name" value="NAD_bind_Shikimate_DH"/>
    <property type="match status" value="1"/>
</dbReference>
<keyword evidence="13" id="KW-1185">Reference proteome</keyword>
<dbReference type="RefSeq" id="WP_317934943.1">
    <property type="nucleotide sequence ID" value="NZ_JAUBDH010000002.1"/>
</dbReference>
<protein>
    <recommendedName>
        <fullName evidence="2 8">Shikimate dehydrogenase (NADP(+))</fullName>
        <shortName evidence="8">SDH</shortName>
        <ecNumber evidence="2 8">1.1.1.25</ecNumber>
    </recommendedName>
</protein>
<keyword evidence="6 8" id="KW-0057">Aromatic amino acid biosynthesis</keyword>
<dbReference type="Gene3D" id="3.40.50.10860">
    <property type="entry name" value="Leucine Dehydrogenase, chain A, domain 1"/>
    <property type="match status" value="1"/>
</dbReference>
<dbReference type="SUPFAM" id="SSF51735">
    <property type="entry name" value="NAD(P)-binding Rossmann-fold domains"/>
    <property type="match status" value="1"/>
</dbReference>
<dbReference type="NCBIfam" id="TIGR00507">
    <property type="entry name" value="aroE"/>
    <property type="match status" value="1"/>
</dbReference>
<accession>A0ABU4G018</accession>
<feature type="domain" description="Quinate/shikimate 5-dehydrogenase/glutamyl-tRNA reductase" evidence="9">
    <location>
        <begin position="118"/>
        <end position="191"/>
    </location>
</feature>
<evidence type="ECO:0000256" key="1">
    <source>
        <dbReference type="ARBA" id="ARBA00004871"/>
    </source>
</evidence>
<dbReference type="Gene3D" id="3.40.50.720">
    <property type="entry name" value="NAD(P)-binding Rossmann-like Domain"/>
    <property type="match status" value="1"/>
</dbReference>
<dbReference type="InterPro" id="IPR013708">
    <property type="entry name" value="Shikimate_DH-bd_N"/>
</dbReference>
<evidence type="ECO:0000259" key="11">
    <source>
        <dbReference type="Pfam" id="PF18317"/>
    </source>
</evidence>
<organism evidence="12 13">
    <name type="scientific">Sporosarcina aquimarina</name>
    <dbReference type="NCBI Taxonomy" id="114975"/>
    <lineage>
        <taxon>Bacteria</taxon>
        <taxon>Bacillati</taxon>
        <taxon>Bacillota</taxon>
        <taxon>Bacilli</taxon>
        <taxon>Bacillales</taxon>
        <taxon>Caryophanaceae</taxon>
        <taxon>Sporosarcina</taxon>
    </lineage>
</organism>
<feature type="binding site" evidence="8">
    <location>
        <position position="103"/>
    </location>
    <ligand>
        <name>shikimate</name>
        <dbReference type="ChEBI" id="CHEBI:36208"/>
    </ligand>
</feature>
<dbReference type="Pfam" id="PF18317">
    <property type="entry name" value="SDH_C"/>
    <property type="match status" value="1"/>
</dbReference>
<dbReference type="Pfam" id="PF08501">
    <property type="entry name" value="Shikimate_dh_N"/>
    <property type="match status" value="1"/>
</dbReference>
<dbReference type="EMBL" id="JAUBDH010000002">
    <property type="protein sequence ID" value="MDW0109012.1"/>
    <property type="molecule type" value="Genomic_DNA"/>
</dbReference>
<evidence type="ECO:0000256" key="4">
    <source>
        <dbReference type="ARBA" id="ARBA00022857"/>
    </source>
</evidence>
<dbReference type="Pfam" id="PF01488">
    <property type="entry name" value="Shikimate_DH"/>
    <property type="match status" value="1"/>
</dbReference>
<proteinExistence type="inferred from homology"/>
<feature type="binding site" evidence="8">
    <location>
        <begin position="128"/>
        <end position="132"/>
    </location>
    <ligand>
        <name>NADP(+)</name>
        <dbReference type="ChEBI" id="CHEBI:58349"/>
    </ligand>
</feature>
<name>A0ABU4G018_9BACL</name>
<dbReference type="InterPro" id="IPR006151">
    <property type="entry name" value="Shikm_DH/Glu-tRNA_Rdtase"/>
</dbReference>
<feature type="domain" description="SDH C-terminal" evidence="11">
    <location>
        <begin position="240"/>
        <end position="269"/>
    </location>
</feature>
<dbReference type="PANTHER" id="PTHR21089">
    <property type="entry name" value="SHIKIMATE DEHYDROGENASE"/>
    <property type="match status" value="1"/>
</dbReference>
<evidence type="ECO:0000256" key="3">
    <source>
        <dbReference type="ARBA" id="ARBA00022605"/>
    </source>
</evidence>
<feature type="binding site" evidence="8">
    <location>
        <position position="247"/>
    </location>
    <ligand>
        <name>shikimate</name>
        <dbReference type="ChEBI" id="CHEBI:36208"/>
    </ligand>
</feature>
<reference evidence="12 13" key="1">
    <citation type="submission" date="2023-06" db="EMBL/GenBank/DDBJ databases">
        <title>Sporosarcina sp. nov., isolated from Korean traditional fermented seafood 'Jeotgal'.</title>
        <authorList>
            <person name="Yang A.-I."/>
            <person name="Shin N.-R."/>
        </authorList>
    </citation>
    <scope>NUCLEOTIDE SEQUENCE [LARGE SCALE GENOMIC DNA]</scope>
    <source>
        <strain evidence="12 13">KCTC3840</strain>
    </source>
</reference>
<comment type="caution">
    <text evidence="12">The sequence shown here is derived from an EMBL/GenBank/DDBJ whole genome shotgun (WGS) entry which is preliminary data.</text>
</comment>
<dbReference type="GO" id="GO:0004764">
    <property type="term" value="F:shikimate 3-dehydrogenase (NADP+) activity"/>
    <property type="evidence" value="ECO:0007669"/>
    <property type="project" value="UniProtKB-EC"/>
</dbReference>
<comment type="caution">
    <text evidence="8">Lacks conserved residue(s) required for the propagation of feature annotation.</text>
</comment>
<evidence type="ECO:0000256" key="5">
    <source>
        <dbReference type="ARBA" id="ARBA00023002"/>
    </source>
</evidence>
<feature type="binding site" evidence="8">
    <location>
        <position position="217"/>
    </location>
    <ligand>
        <name>NADP(+)</name>
        <dbReference type="ChEBI" id="CHEBI:58349"/>
    </ligand>
</feature>
<evidence type="ECO:0000313" key="12">
    <source>
        <dbReference type="EMBL" id="MDW0109012.1"/>
    </source>
</evidence>
<evidence type="ECO:0000256" key="8">
    <source>
        <dbReference type="HAMAP-Rule" id="MF_00222"/>
    </source>
</evidence>
<feature type="binding site" evidence="8">
    <location>
        <begin position="15"/>
        <end position="17"/>
    </location>
    <ligand>
        <name>shikimate</name>
        <dbReference type="ChEBI" id="CHEBI:36208"/>
    </ligand>
</feature>
<feature type="binding site" evidence="8">
    <location>
        <position position="62"/>
    </location>
    <ligand>
        <name>shikimate</name>
        <dbReference type="ChEBI" id="CHEBI:36208"/>
    </ligand>
</feature>
<comment type="pathway">
    <text evidence="1 8">Metabolic intermediate biosynthesis; chorismate biosynthesis; chorismate from D-erythrose 4-phosphate and phosphoenolpyruvate: step 4/7.</text>
</comment>
<feature type="binding site" evidence="8">
    <location>
        <position position="87"/>
    </location>
    <ligand>
        <name>shikimate</name>
        <dbReference type="ChEBI" id="CHEBI:36208"/>
    </ligand>
</feature>
<dbReference type="InterPro" id="IPR011342">
    <property type="entry name" value="Shikimate_DH"/>
</dbReference>
<feature type="active site" description="Proton acceptor" evidence="8">
    <location>
        <position position="66"/>
    </location>
</feature>